<comment type="caution">
    <text evidence="2">The sequence shown here is derived from an EMBL/GenBank/DDBJ whole genome shotgun (WGS) entry which is preliminary data.</text>
</comment>
<reference evidence="2" key="2">
    <citation type="submission" date="2020-09" db="EMBL/GenBank/DDBJ databases">
        <authorList>
            <person name="Sun Q."/>
            <person name="Zhou Y."/>
        </authorList>
    </citation>
    <scope>NUCLEOTIDE SEQUENCE</scope>
    <source>
        <strain evidence="2">CGMCC 1.7086</strain>
    </source>
</reference>
<dbReference type="Pfam" id="PF13579">
    <property type="entry name" value="Glyco_trans_4_4"/>
    <property type="match status" value="1"/>
</dbReference>
<dbReference type="AlphaFoldDB" id="A0A918DFY3"/>
<dbReference type="EMBL" id="BMLS01000001">
    <property type="protein sequence ID" value="GGO63776.1"/>
    <property type="molecule type" value="Genomic_DNA"/>
</dbReference>
<evidence type="ECO:0000259" key="1">
    <source>
        <dbReference type="Pfam" id="PF13579"/>
    </source>
</evidence>
<protein>
    <recommendedName>
        <fullName evidence="1">Glycosyltransferase subfamily 4-like N-terminal domain-containing protein</fullName>
    </recommendedName>
</protein>
<gene>
    <name evidence="2" type="ORF">GCM10010982_01600</name>
</gene>
<dbReference type="GO" id="GO:0016757">
    <property type="term" value="F:glycosyltransferase activity"/>
    <property type="evidence" value="ECO:0007669"/>
    <property type="project" value="UniProtKB-ARBA"/>
</dbReference>
<name>A0A918DFY3_9ALTE</name>
<feature type="domain" description="Glycosyltransferase subfamily 4-like N-terminal" evidence="1">
    <location>
        <begin position="24"/>
        <end position="206"/>
    </location>
</feature>
<evidence type="ECO:0000313" key="3">
    <source>
        <dbReference type="Proteomes" id="UP000606935"/>
    </source>
</evidence>
<evidence type="ECO:0000313" key="2">
    <source>
        <dbReference type="EMBL" id="GGO63776.1"/>
    </source>
</evidence>
<dbReference type="SUPFAM" id="SSF53756">
    <property type="entry name" value="UDP-Glycosyltransferase/glycogen phosphorylase"/>
    <property type="match status" value="1"/>
</dbReference>
<accession>A0A918DFY3</accession>
<dbReference type="InterPro" id="IPR028098">
    <property type="entry name" value="Glyco_trans_4-like_N"/>
</dbReference>
<organism evidence="2 3">
    <name type="scientific">Bowmanella pacifica</name>
    <dbReference type="NCBI Taxonomy" id="502051"/>
    <lineage>
        <taxon>Bacteria</taxon>
        <taxon>Pseudomonadati</taxon>
        <taxon>Pseudomonadota</taxon>
        <taxon>Gammaproteobacteria</taxon>
        <taxon>Alteromonadales</taxon>
        <taxon>Alteromonadaceae</taxon>
        <taxon>Bowmanella</taxon>
    </lineage>
</organism>
<reference evidence="2" key="1">
    <citation type="journal article" date="2014" name="Int. J. Syst. Evol. Microbiol.">
        <title>Complete genome sequence of Corynebacterium casei LMG S-19264T (=DSM 44701T), isolated from a smear-ripened cheese.</title>
        <authorList>
            <consortium name="US DOE Joint Genome Institute (JGI-PGF)"/>
            <person name="Walter F."/>
            <person name="Albersmeier A."/>
            <person name="Kalinowski J."/>
            <person name="Ruckert C."/>
        </authorList>
    </citation>
    <scope>NUCLEOTIDE SEQUENCE</scope>
    <source>
        <strain evidence="2">CGMCC 1.7086</strain>
    </source>
</reference>
<dbReference type="Proteomes" id="UP000606935">
    <property type="component" value="Unassembled WGS sequence"/>
</dbReference>
<keyword evidence="3" id="KW-1185">Reference proteome</keyword>
<sequence length="414" mass="47328">MSKRLLYIAFHFPPIQVSSGVHRTLAFSRYFSEHDWKVRVLTADVKAYQQWTEAQYKFIPDKVSVVRAFARDTARHFSFKGRYLGWMSIPDRWQSWILGGVWAGYWQIRRERPDVILSTYPIASAHIIGYFLHKLTGVPWVADFRDPMLQDAYPSNPAIRSVFAWIEKKAVKHCKKIIFTSPGAVELYQTRFPDVEPDRWQLIPNGYDSKLFDALPEVPKQDAQDEKITLLHSGTIYPAERDPRALFQALSELKQEDQLLFGKLKLVLRATGHDELFAPMISEYGIGDMVELAPGTDYLTALQEMLQVDALLLMQASNCNYQTPAKAYEYIRAKRPVLALTDPSGDTASVIRQSGAAMVAPLDDVAAIKKVLREFMQAITQDAFRYLPDSDIEAFSRQHQAKTFCSLLDKIVQQ</sequence>
<dbReference type="Gene3D" id="3.40.50.2000">
    <property type="entry name" value="Glycogen Phosphorylase B"/>
    <property type="match status" value="2"/>
</dbReference>
<dbReference type="RefSeq" id="WP_188688863.1">
    <property type="nucleotide sequence ID" value="NZ_BMLS01000001.1"/>
</dbReference>
<proteinExistence type="predicted"/>